<keyword evidence="2" id="KW-1185">Reference proteome</keyword>
<organism evidence="1 2">
    <name type="scientific">Rubroshorea leprosula</name>
    <dbReference type="NCBI Taxonomy" id="152421"/>
    <lineage>
        <taxon>Eukaryota</taxon>
        <taxon>Viridiplantae</taxon>
        <taxon>Streptophyta</taxon>
        <taxon>Embryophyta</taxon>
        <taxon>Tracheophyta</taxon>
        <taxon>Spermatophyta</taxon>
        <taxon>Magnoliopsida</taxon>
        <taxon>eudicotyledons</taxon>
        <taxon>Gunneridae</taxon>
        <taxon>Pentapetalae</taxon>
        <taxon>rosids</taxon>
        <taxon>malvids</taxon>
        <taxon>Malvales</taxon>
        <taxon>Dipterocarpaceae</taxon>
        <taxon>Rubroshorea</taxon>
    </lineage>
</organism>
<dbReference type="Proteomes" id="UP001054252">
    <property type="component" value="Unassembled WGS sequence"/>
</dbReference>
<evidence type="ECO:0000313" key="2">
    <source>
        <dbReference type="Proteomes" id="UP001054252"/>
    </source>
</evidence>
<dbReference type="AlphaFoldDB" id="A0AAV5IG85"/>
<comment type="caution">
    <text evidence="1">The sequence shown here is derived from an EMBL/GenBank/DDBJ whole genome shotgun (WGS) entry which is preliminary data.</text>
</comment>
<proteinExistence type="predicted"/>
<reference evidence="1 2" key="1">
    <citation type="journal article" date="2021" name="Commun. Biol.">
        <title>The genome of Shorea leprosula (Dipterocarpaceae) highlights the ecological relevance of drought in aseasonal tropical rainforests.</title>
        <authorList>
            <person name="Ng K.K.S."/>
            <person name="Kobayashi M.J."/>
            <person name="Fawcett J.A."/>
            <person name="Hatakeyama M."/>
            <person name="Paape T."/>
            <person name="Ng C.H."/>
            <person name="Ang C.C."/>
            <person name="Tnah L.H."/>
            <person name="Lee C.T."/>
            <person name="Nishiyama T."/>
            <person name="Sese J."/>
            <person name="O'Brien M.J."/>
            <person name="Copetti D."/>
            <person name="Mohd Noor M.I."/>
            <person name="Ong R.C."/>
            <person name="Putra M."/>
            <person name="Sireger I.Z."/>
            <person name="Indrioko S."/>
            <person name="Kosugi Y."/>
            <person name="Izuno A."/>
            <person name="Isagi Y."/>
            <person name="Lee S.L."/>
            <person name="Shimizu K.K."/>
        </authorList>
    </citation>
    <scope>NUCLEOTIDE SEQUENCE [LARGE SCALE GENOMIC DNA]</scope>
    <source>
        <strain evidence="1">214</strain>
    </source>
</reference>
<evidence type="ECO:0000313" key="1">
    <source>
        <dbReference type="EMBL" id="GKU98130.1"/>
    </source>
</evidence>
<protein>
    <submittedName>
        <fullName evidence="1">Uncharacterized protein</fullName>
    </submittedName>
</protein>
<accession>A0AAV5IG85</accession>
<gene>
    <name evidence="1" type="ORF">SLEP1_g11170</name>
</gene>
<sequence length="38" mass="4139">MIGITAKLGRRRETIAKGVKKEMEMIAEGGGSSGWIFE</sequence>
<name>A0AAV5IG85_9ROSI</name>
<dbReference type="EMBL" id="BPVZ01000012">
    <property type="protein sequence ID" value="GKU98130.1"/>
    <property type="molecule type" value="Genomic_DNA"/>
</dbReference>